<dbReference type="Pfam" id="PF00171">
    <property type="entry name" value="Aldedh"/>
    <property type="match status" value="1"/>
</dbReference>
<evidence type="ECO:0000256" key="5">
    <source>
        <dbReference type="RuleBase" id="RU003345"/>
    </source>
</evidence>
<reference evidence="7 8" key="1">
    <citation type="submission" date="2014-08" db="EMBL/GenBank/DDBJ databases">
        <title>Complete genome sequence of Corynebacterium deserti GIMN1.010 (=DSM 45689), isolated from desert sand in western China.</title>
        <authorList>
            <person name="Ruckert C."/>
            <person name="Albersmeier A."/>
            <person name="Kalinowski J."/>
        </authorList>
    </citation>
    <scope>NUCLEOTIDE SEQUENCE [LARGE SCALE GENOMIC DNA]</scope>
    <source>
        <strain evidence="7 8">GIMN1.010</strain>
    </source>
</reference>
<keyword evidence="3" id="KW-0520">NAD</keyword>
<dbReference type="RefSeq" id="WP_053543857.1">
    <property type="nucleotide sequence ID" value="NZ_CP009220.1"/>
</dbReference>
<comment type="similarity">
    <text evidence="1 5">Belongs to the aldehyde dehydrogenase family.</text>
</comment>
<dbReference type="EMBL" id="CP009220">
    <property type="protein sequence ID" value="ALC04667.1"/>
    <property type="molecule type" value="Genomic_DNA"/>
</dbReference>
<dbReference type="Gene3D" id="3.40.309.10">
    <property type="entry name" value="Aldehyde Dehydrogenase, Chain A, domain 2"/>
    <property type="match status" value="1"/>
</dbReference>
<dbReference type="KEGG" id="cdx:CDES_00935"/>
<feature type="domain" description="Aldehyde dehydrogenase" evidence="6">
    <location>
        <begin position="15"/>
        <end position="472"/>
    </location>
</feature>
<evidence type="ECO:0000256" key="2">
    <source>
        <dbReference type="ARBA" id="ARBA00023002"/>
    </source>
</evidence>
<organism evidence="7 8">
    <name type="scientific">Corynebacterium deserti GIMN1.010</name>
    <dbReference type="NCBI Taxonomy" id="931089"/>
    <lineage>
        <taxon>Bacteria</taxon>
        <taxon>Bacillati</taxon>
        <taxon>Actinomycetota</taxon>
        <taxon>Actinomycetes</taxon>
        <taxon>Mycobacteriales</taxon>
        <taxon>Corynebacteriaceae</taxon>
        <taxon>Corynebacterium</taxon>
    </lineage>
</organism>
<dbReference type="GO" id="GO:0018485">
    <property type="term" value="F:salicylaldehyde dehydrogenase (NAD+) activity"/>
    <property type="evidence" value="ECO:0007669"/>
    <property type="project" value="UniProtKB-EC"/>
</dbReference>
<name>A0A0M4CMN6_9CORY</name>
<evidence type="ECO:0000256" key="1">
    <source>
        <dbReference type="ARBA" id="ARBA00009986"/>
    </source>
</evidence>
<dbReference type="PROSITE" id="PS00687">
    <property type="entry name" value="ALDEHYDE_DEHYDR_GLU"/>
    <property type="match status" value="1"/>
</dbReference>
<dbReference type="AlphaFoldDB" id="A0A0M4CMN6"/>
<sequence>MRSQILIDNVARDASDSQTFDHKDPVSGETVTTMAAATVEDAIEAVESAQRAFATWSQTGPSQRRDILLKAADILEARAEEFTKTMSAEVSAADGWSHFNVFLTTQCLRQAASLTSRIMGDTIPTDRPGVFSMTVRQAAGVVLSMAPWNAPGVLGMRSLAYPLACGNAVVFRASEASPRTHQMLVEILHEAGVTPGAVNFLTNNPADADEVVEALIAHPAVRRVNFTGSTHVGRIIAEKCGRYLKKPLLELGGKAPFVVLDDADIDGAVDAAVFGSFMFQGQICMSTERFVVDDKVADEFVAKFGERAAALNHGVPKNDPSVIVGPMFKPASGERINALIDDALAKGATVVTGGKADGAQLAPTILDNVTSDMDIYDQETFGPITIVVRVSGVEEAINTANDTEYGLAAAVHGRDIKRAMDAALRIEAGHVHVNGATVQNDANAPFGGMKASGYGKFDGEAVIDEFTELKWVTIESSDQQYPI</sequence>
<dbReference type="OrthoDB" id="6882680at2"/>
<evidence type="ECO:0000313" key="8">
    <source>
        <dbReference type="Proteomes" id="UP000068067"/>
    </source>
</evidence>
<evidence type="ECO:0000256" key="4">
    <source>
        <dbReference type="PROSITE-ProRule" id="PRU10007"/>
    </source>
</evidence>
<dbReference type="InterPro" id="IPR016163">
    <property type="entry name" value="Ald_DH_C"/>
</dbReference>
<dbReference type="PATRIC" id="fig|931089.4.peg.192"/>
<feature type="active site" evidence="4">
    <location>
        <position position="250"/>
    </location>
</feature>
<evidence type="ECO:0000259" key="6">
    <source>
        <dbReference type="Pfam" id="PF00171"/>
    </source>
</evidence>
<protein>
    <submittedName>
        <fullName evidence="7">Salicylaldehyde dehydrogenase</fullName>
        <ecNumber evidence="7">1.2.1.65</ecNumber>
    </submittedName>
</protein>
<dbReference type="STRING" id="931089.CDES_00935"/>
<dbReference type="Proteomes" id="UP000068067">
    <property type="component" value="Chromosome"/>
</dbReference>
<evidence type="ECO:0000256" key="3">
    <source>
        <dbReference type="ARBA" id="ARBA00023027"/>
    </source>
</evidence>
<dbReference type="InterPro" id="IPR016161">
    <property type="entry name" value="Ald_DH/histidinol_DH"/>
</dbReference>
<dbReference type="InterPro" id="IPR029510">
    <property type="entry name" value="Ald_DH_CS_GLU"/>
</dbReference>
<dbReference type="PANTHER" id="PTHR42986">
    <property type="entry name" value="BENZALDEHYDE DEHYDROGENASE YFMT"/>
    <property type="match status" value="1"/>
</dbReference>
<dbReference type="FunFam" id="3.40.309.10:FF:000010">
    <property type="entry name" value="Gamma-aminobutyraldehyde dehydrogenase"/>
    <property type="match status" value="1"/>
</dbReference>
<evidence type="ECO:0000313" key="7">
    <source>
        <dbReference type="EMBL" id="ALC04667.1"/>
    </source>
</evidence>
<keyword evidence="8" id="KW-1185">Reference proteome</keyword>
<dbReference type="InterPro" id="IPR016162">
    <property type="entry name" value="Ald_DH_N"/>
</dbReference>
<keyword evidence="2 5" id="KW-0560">Oxidoreductase</keyword>
<dbReference type="Gene3D" id="3.40.605.10">
    <property type="entry name" value="Aldehyde Dehydrogenase, Chain A, domain 1"/>
    <property type="match status" value="1"/>
</dbReference>
<accession>A0A0M4CMN6</accession>
<dbReference type="SUPFAM" id="SSF53720">
    <property type="entry name" value="ALDH-like"/>
    <property type="match status" value="1"/>
</dbReference>
<gene>
    <name evidence="7" type="primary">nahF</name>
    <name evidence="7" type="ORF">CDES_00935</name>
</gene>
<dbReference type="PANTHER" id="PTHR42986:SF1">
    <property type="entry name" value="BENZALDEHYDE DEHYDROGENASE YFMT"/>
    <property type="match status" value="1"/>
</dbReference>
<dbReference type="CDD" id="cd07105">
    <property type="entry name" value="ALDH_SaliADH"/>
    <property type="match status" value="1"/>
</dbReference>
<proteinExistence type="inferred from homology"/>
<dbReference type="EC" id="1.2.1.65" evidence="7"/>
<dbReference type="InterPro" id="IPR015590">
    <property type="entry name" value="Aldehyde_DH_dom"/>
</dbReference>